<dbReference type="Proteomes" id="UP000283644">
    <property type="component" value="Unassembled WGS sequence"/>
</dbReference>
<feature type="domain" description="Transposase DDE" evidence="1">
    <location>
        <begin position="2"/>
        <end position="446"/>
    </location>
</feature>
<protein>
    <submittedName>
        <fullName evidence="2">IS1380 family transposase</fullName>
    </submittedName>
</protein>
<keyword evidence="3" id="KW-1185">Reference proteome</keyword>
<name>A0A417Y9A0_9ACTN</name>
<dbReference type="EMBL" id="QXGH01000001">
    <property type="protein sequence ID" value="RHW29185.1"/>
    <property type="molecule type" value="Genomic_DNA"/>
</dbReference>
<accession>A0A417Y9A0</accession>
<dbReference type="Pfam" id="PF13701">
    <property type="entry name" value="DDE_Tnp_1_4"/>
    <property type="match status" value="1"/>
</dbReference>
<evidence type="ECO:0000313" key="3">
    <source>
        <dbReference type="Proteomes" id="UP000283644"/>
    </source>
</evidence>
<dbReference type="InterPro" id="IPR025668">
    <property type="entry name" value="Tnp_DDE_dom"/>
</dbReference>
<reference evidence="2 3" key="1">
    <citation type="submission" date="2018-09" db="EMBL/GenBank/DDBJ databases">
        <title>Genome sequencing of Nocardioides immobilis CCTCC AB 2017083 for comparison to Nocardioides silvaticus.</title>
        <authorList>
            <person name="Li C."/>
            <person name="Wang G."/>
        </authorList>
    </citation>
    <scope>NUCLEOTIDE SEQUENCE [LARGE SCALE GENOMIC DNA]</scope>
    <source>
        <strain evidence="2 3">CCTCC AB 2017083</strain>
    </source>
</reference>
<organism evidence="2 3">
    <name type="scientific">Nocardioides immobilis</name>
    <dbReference type="NCBI Taxonomy" id="2049295"/>
    <lineage>
        <taxon>Bacteria</taxon>
        <taxon>Bacillati</taxon>
        <taxon>Actinomycetota</taxon>
        <taxon>Actinomycetes</taxon>
        <taxon>Propionibacteriales</taxon>
        <taxon>Nocardioidaceae</taxon>
        <taxon>Nocardioides</taxon>
    </lineage>
</organism>
<dbReference type="OrthoDB" id="3254802at2"/>
<dbReference type="AlphaFoldDB" id="A0A417Y9A0"/>
<proteinExistence type="predicted"/>
<dbReference type="NCBIfam" id="NF033539">
    <property type="entry name" value="transpos_IS1380"/>
    <property type="match status" value="1"/>
</dbReference>
<gene>
    <name evidence="2" type="ORF">D0Z08_00055</name>
</gene>
<evidence type="ECO:0000313" key="2">
    <source>
        <dbReference type="EMBL" id="RHW29185.1"/>
    </source>
</evidence>
<sequence>MSSSGALLLREAIGVAGLDRNLSRALSPWRPMHATHDPGKVLLDVATAVALGGDCLADVAAVRSQPEVFGAVASDPTVSRVIAALAGDVDDAVGAIRQARADARAAVWSRRRPLAGTAGSRAGGQVIVDIDATLVTAHSDKEGAEPTFKRGFGFAPICSFVDHGQHGTGEPLALDLRPGKASPWNADDHLVALNNALAQLPEHERGQVLVRADTGACSKVFLHRITDLGLEYSIGFQAQDTVKAAIEAIPEQAWRAAVDGDGEPRDGAQVAELTAWMPTPTRSSRPGPKEWPPGMRVIARRERPHPGAQLRLTDHNGWRITCFATNTKGSGWTLAALEVRHRQRARCEDRIRGLKDTGLRNLPFHDYAKNRIWLEVVALAADLLAWTQTLAFDEAEPARRWEPKRLRFRILSVAGRIIHTGRRRRLRLPRDWPWNRLIDTGWATIRTA</sequence>
<comment type="caution">
    <text evidence="2">The sequence shown here is derived from an EMBL/GenBank/DDBJ whole genome shotgun (WGS) entry which is preliminary data.</text>
</comment>
<dbReference type="InterPro" id="IPR047960">
    <property type="entry name" value="Transpos_IS1380"/>
</dbReference>
<evidence type="ECO:0000259" key="1">
    <source>
        <dbReference type="Pfam" id="PF13701"/>
    </source>
</evidence>